<gene>
    <name evidence="1" type="ORF">OMP38_23310</name>
</gene>
<name>A0A9X4KJL7_9BACL</name>
<dbReference type="EMBL" id="JAPDHZ010000004">
    <property type="protein sequence ID" value="MDG0793439.1"/>
    <property type="molecule type" value="Genomic_DNA"/>
</dbReference>
<reference evidence="1 2" key="1">
    <citation type="submission" date="2022-10" db="EMBL/GenBank/DDBJ databases">
        <title>Comparative genomic analysis of Cohnella hashimotonis sp. nov., isolated from the International Space Station.</title>
        <authorList>
            <person name="Simpson A."/>
            <person name="Venkateswaran K."/>
        </authorList>
    </citation>
    <scope>NUCLEOTIDE SEQUENCE [LARGE SCALE GENOMIC DNA]</scope>
    <source>
        <strain evidence="1 2">DSM 18997</strain>
    </source>
</reference>
<comment type="caution">
    <text evidence="1">The sequence shown here is derived from an EMBL/GenBank/DDBJ whole genome shotgun (WGS) entry which is preliminary data.</text>
</comment>
<dbReference type="SUPFAM" id="SSF46689">
    <property type="entry name" value="Homeodomain-like"/>
    <property type="match status" value="1"/>
</dbReference>
<dbReference type="Pfam" id="PF13565">
    <property type="entry name" value="HTH_32"/>
    <property type="match status" value="1"/>
</dbReference>
<sequence>MKRNEEDVLLLQAMKDTQDKRMFQRYQAVFMYKSGYSVKDIQGVSQLSEKTIYTYIRSYEQSGLEGLSIGSSPGAPRKLTAEQETRLIQLITSKRPSELALAEQARWTLKLVSALIEREFNQTYTPRGTSRLLQDLGLVFSDTRTAQALGDKKKNRPHRTIRIPTIFLVHKPQTDSDSHLRFIENTLQLHPTGRIALMLGPEERTEPISEEDLYELMYYHPVGRP</sequence>
<evidence type="ECO:0000313" key="2">
    <source>
        <dbReference type="Proteomes" id="UP001153387"/>
    </source>
</evidence>
<dbReference type="AlphaFoldDB" id="A0A9X4KJL7"/>
<dbReference type="InterPro" id="IPR009057">
    <property type="entry name" value="Homeodomain-like_sf"/>
</dbReference>
<protein>
    <submittedName>
        <fullName evidence="1">Helix-turn-helix domain-containing protein</fullName>
    </submittedName>
</protein>
<evidence type="ECO:0000313" key="1">
    <source>
        <dbReference type="EMBL" id="MDG0793439.1"/>
    </source>
</evidence>
<proteinExistence type="predicted"/>
<keyword evidence="2" id="KW-1185">Reference proteome</keyword>
<organism evidence="1 2">
    <name type="scientific">Cohnella ginsengisoli</name>
    <dbReference type="NCBI Taxonomy" id="425004"/>
    <lineage>
        <taxon>Bacteria</taxon>
        <taxon>Bacillati</taxon>
        <taxon>Bacillota</taxon>
        <taxon>Bacilli</taxon>
        <taxon>Bacillales</taxon>
        <taxon>Paenibacillaceae</taxon>
        <taxon>Cohnella</taxon>
    </lineage>
</organism>
<accession>A0A9X4KJL7</accession>
<dbReference type="RefSeq" id="WP_277567217.1">
    <property type="nucleotide sequence ID" value="NZ_JAPDHZ010000004.1"/>
</dbReference>
<dbReference type="Proteomes" id="UP001153387">
    <property type="component" value="Unassembled WGS sequence"/>
</dbReference>